<evidence type="ECO:0000313" key="12">
    <source>
        <dbReference type="EMBL" id="PSK99012.1"/>
    </source>
</evidence>
<evidence type="ECO:0000256" key="9">
    <source>
        <dbReference type="PROSITE-ProRule" id="PRU00560"/>
    </source>
</evidence>
<keyword evidence="4 9" id="KW-0067">ATP-binding</keyword>
<feature type="binding site" evidence="9">
    <location>
        <begin position="286"/>
        <end position="293"/>
    </location>
    <ligand>
        <name>ATP</name>
        <dbReference type="ChEBI" id="CHEBI:30616"/>
    </ligand>
</feature>
<keyword evidence="3 9" id="KW-0347">Helicase</keyword>
<evidence type="ECO:0000256" key="6">
    <source>
        <dbReference type="ARBA" id="ARBA00034617"/>
    </source>
</evidence>
<dbReference type="GO" id="GO:0003677">
    <property type="term" value="F:DNA binding"/>
    <property type="evidence" value="ECO:0007669"/>
    <property type="project" value="InterPro"/>
</dbReference>
<gene>
    <name evidence="12" type="ORF">CLV63_104236</name>
</gene>
<dbReference type="PANTHER" id="PTHR11070">
    <property type="entry name" value="UVRD / RECB / PCRA DNA HELICASE FAMILY MEMBER"/>
    <property type="match status" value="1"/>
</dbReference>
<evidence type="ECO:0000256" key="4">
    <source>
        <dbReference type="ARBA" id="ARBA00022840"/>
    </source>
</evidence>
<dbReference type="PROSITE" id="PS51198">
    <property type="entry name" value="UVRD_HELICASE_ATP_BIND"/>
    <property type="match status" value="1"/>
</dbReference>
<comment type="caution">
    <text evidence="12">The sequence shown here is derived from an EMBL/GenBank/DDBJ whole genome shotgun (WGS) entry which is preliminary data.</text>
</comment>
<dbReference type="InterPro" id="IPR027417">
    <property type="entry name" value="P-loop_NTPase"/>
</dbReference>
<dbReference type="EMBL" id="PYGA01000004">
    <property type="protein sequence ID" value="PSK99012.1"/>
    <property type="molecule type" value="Genomic_DNA"/>
</dbReference>
<reference evidence="12 13" key="1">
    <citation type="submission" date="2018-03" db="EMBL/GenBank/DDBJ databases">
        <title>Genomic Encyclopedia of Archaeal and Bacterial Type Strains, Phase II (KMG-II): from individual species to whole genera.</title>
        <authorList>
            <person name="Goeker M."/>
        </authorList>
    </citation>
    <scope>NUCLEOTIDE SEQUENCE [LARGE SCALE GENOMIC DNA]</scope>
    <source>
        <strain evidence="12 13">DSM 45312</strain>
    </source>
</reference>
<comment type="catalytic activity">
    <reaction evidence="6">
        <text>Couples ATP hydrolysis with the unwinding of duplex DNA by translocating in the 3'-5' direction.</text>
        <dbReference type="EC" id="5.6.2.4"/>
    </reaction>
</comment>
<dbReference type="GO" id="GO:0000725">
    <property type="term" value="P:recombinational repair"/>
    <property type="evidence" value="ECO:0007669"/>
    <property type="project" value="TreeGrafter"/>
</dbReference>
<feature type="domain" description="UvrD-like helicase ATP-binding" evidence="11">
    <location>
        <begin position="265"/>
        <end position="579"/>
    </location>
</feature>
<evidence type="ECO:0000256" key="3">
    <source>
        <dbReference type="ARBA" id="ARBA00022806"/>
    </source>
</evidence>
<dbReference type="Pfam" id="PF13361">
    <property type="entry name" value="UvrD_C"/>
    <property type="match status" value="1"/>
</dbReference>
<evidence type="ECO:0000259" key="11">
    <source>
        <dbReference type="PROSITE" id="PS51198"/>
    </source>
</evidence>
<dbReference type="InterPro" id="IPR014017">
    <property type="entry name" value="DNA_helicase_UvrD-like_C"/>
</dbReference>
<dbReference type="SUPFAM" id="SSF52540">
    <property type="entry name" value="P-loop containing nucleoside triphosphate hydrolases"/>
    <property type="match status" value="1"/>
</dbReference>
<comment type="catalytic activity">
    <reaction evidence="8">
        <text>ATP + H2O = ADP + phosphate + H(+)</text>
        <dbReference type="Rhea" id="RHEA:13065"/>
        <dbReference type="ChEBI" id="CHEBI:15377"/>
        <dbReference type="ChEBI" id="CHEBI:15378"/>
        <dbReference type="ChEBI" id="CHEBI:30616"/>
        <dbReference type="ChEBI" id="CHEBI:43474"/>
        <dbReference type="ChEBI" id="CHEBI:456216"/>
        <dbReference type="EC" id="5.6.2.4"/>
    </reaction>
</comment>
<dbReference type="Proteomes" id="UP000240542">
    <property type="component" value="Unassembled WGS sequence"/>
</dbReference>
<dbReference type="InterPro" id="IPR035093">
    <property type="entry name" value="RelE/ParE_toxin_dom_sf"/>
</dbReference>
<evidence type="ECO:0000256" key="2">
    <source>
        <dbReference type="ARBA" id="ARBA00022801"/>
    </source>
</evidence>
<evidence type="ECO:0000256" key="7">
    <source>
        <dbReference type="ARBA" id="ARBA00034808"/>
    </source>
</evidence>
<dbReference type="InterPro" id="IPR000212">
    <property type="entry name" value="DNA_helicase_UvrD/REP"/>
</dbReference>
<organism evidence="12 13">
    <name type="scientific">Murinocardiopsis flavida</name>
    <dbReference type="NCBI Taxonomy" id="645275"/>
    <lineage>
        <taxon>Bacteria</taxon>
        <taxon>Bacillati</taxon>
        <taxon>Actinomycetota</taxon>
        <taxon>Actinomycetes</taxon>
        <taxon>Streptosporangiales</taxon>
        <taxon>Nocardiopsidaceae</taxon>
        <taxon>Murinocardiopsis</taxon>
    </lineage>
</organism>
<dbReference type="GO" id="GO:0016887">
    <property type="term" value="F:ATP hydrolysis activity"/>
    <property type="evidence" value="ECO:0007669"/>
    <property type="project" value="RHEA"/>
</dbReference>
<evidence type="ECO:0000256" key="8">
    <source>
        <dbReference type="ARBA" id="ARBA00048988"/>
    </source>
</evidence>
<dbReference type="GO" id="GO:0005524">
    <property type="term" value="F:ATP binding"/>
    <property type="evidence" value="ECO:0007669"/>
    <property type="project" value="UniProtKB-UniRule"/>
</dbReference>
<keyword evidence="13" id="KW-1185">Reference proteome</keyword>
<evidence type="ECO:0000313" key="13">
    <source>
        <dbReference type="Proteomes" id="UP000240542"/>
    </source>
</evidence>
<sequence length="780" mass="86681">MSVHGKATLRLLDKADKQIRALPRPVKGAIYDFQYRFRENPATPGLQFKRLQGHDLLYSARVTSDYRALILHAGDNDYILVGVRARQDVYDNLDRFRTQINEVTGAIEFLEIVPSTEIDAQPPETAAVPVAAPEPESAPPSRPTAPANAPDTPQSMFAHIGAEGLRELGVTEVLIPSAMAVDSEETLLRLIKYAPSMTEEVLLALADGKGFDEVLEQITRPVAVPEPVDTSDFGAALRRPATRVSTEDTDLQDAIEDPFNRWKVFLHPAQRKLVRRSYKGPARVSGGPGTGKTIVALHRVKYLVEQLPPAKRKQVLLTTFTTNLVADLRKRLLELGGQELVDRVDIVNIDKLASRIVTEAALGGRRRRINDLQATDEWRDMLVELGETSWDAEFLSAEWNQVILGQGIATRSGYFRARRAGRGQRISRAQRARIWELVERFTMRLNEKGVWTYRQVAETAARVKAEQAAKIEENRRREEEHGAVFLHRQEQSWAGLRYDYEHIVVDEAQDLSPAHWTLLRAMVAERDDDIFLVGDTHQRIYDNHVSLSSLGVNIRGRSSRLTLSYRTTRQILGSAMRLLGDESWDDMDDQSDDLAGYRSVLTGPPLRFLAAATPEEELDTVAEVVSGWHRRYGDEAAVAVAAPTKSMVGEVQRRLLAAGLRSVTIGSDAAEDSGSVHVGTLHRFKGLEYRHVLIAGAADGIIPRAAVTRLRDADPLRYRRELQKARSLLFVAATRARDALVIAWSGTPSPFLPQDTESVSSAQGGGTIDGALFAPDNAMF</sequence>
<evidence type="ECO:0000256" key="1">
    <source>
        <dbReference type="ARBA" id="ARBA00022741"/>
    </source>
</evidence>
<protein>
    <recommendedName>
        <fullName evidence="7">DNA 3'-5' helicase</fullName>
        <ecNumber evidence="7">5.6.2.4</ecNumber>
    </recommendedName>
</protein>
<dbReference type="Gene3D" id="3.40.50.300">
    <property type="entry name" value="P-loop containing nucleotide triphosphate hydrolases"/>
    <property type="match status" value="3"/>
</dbReference>
<proteinExistence type="predicted"/>
<name>A0A2P8DP60_9ACTN</name>
<keyword evidence="1 9" id="KW-0547">Nucleotide-binding</keyword>
<dbReference type="PANTHER" id="PTHR11070:SF45">
    <property type="entry name" value="DNA 3'-5' HELICASE"/>
    <property type="match status" value="1"/>
</dbReference>
<dbReference type="Gene3D" id="3.30.2310.20">
    <property type="entry name" value="RelE-like"/>
    <property type="match status" value="1"/>
</dbReference>
<dbReference type="SUPFAM" id="SSF143011">
    <property type="entry name" value="RelE-like"/>
    <property type="match status" value="1"/>
</dbReference>
<keyword evidence="2 9" id="KW-0378">Hydrolase</keyword>
<feature type="region of interest" description="Disordered" evidence="10">
    <location>
        <begin position="121"/>
        <end position="154"/>
    </location>
</feature>
<dbReference type="RefSeq" id="WP_106582323.1">
    <property type="nucleotide sequence ID" value="NZ_PYGA01000004.1"/>
</dbReference>
<dbReference type="Pfam" id="PF00580">
    <property type="entry name" value="UvrD-helicase"/>
    <property type="match status" value="1"/>
</dbReference>
<keyword evidence="5" id="KW-0413">Isomerase</keyword>
<evidence type="ECO:0000256" key="5">
    <source>
        <dbReference type="ARBA" id="ARBA00023235"/>
    </source>
</evidence>
<dbReference type="AlphaFoldDB" id="A0A2P8DP60"/>
<dbReference type="InterPro" id="IPR014016">
    <property type="entry name" value="UvrD-like_ATP-bd"/>
</dbReference>
<feature type="compositionally biased region" description="Low complexity" evidence="10">
    <location>
        <begin position="122"/>
        <end position="135"/>
    </location>
</feature>
<dbReference type="GO" id="GO:0043138">
    <property type="term" value="F:3'-5' DNA helicase activity"/>
    <property type="evidence" value="ECO:0007669"/>
    <property type="project" value="UniProtKB-EC"/>
</dbReference>
<evidence type="ECO:0000256" key="10">
    <source>
        <dbReference type="SAM" id="MobiDB-lite"/>
    </source>
</evidence>
<dbReference type="OrthoDB" id="3196525at2"/>
<dbReference type="EC" id="5.6.2.4" evidence="7"/>
<accession>A0A2P8DP60</accession>